<evidence type="ECO:0000256" key="1">
    <source>
        <dbReference type="ARBA" id="ARBA00022723"/>
    </source>
</evidence>
<protein>
    <recommendedName>
        <fullName evidence="6">C3H1-type domain-containing protein</fullName>
    </recommendedName>
</protein>
<feature type="region of interest" description="Disordered" evidence="5">
    <location>
        <begin position="341"/>
        <end position="383"/>
    </location>
</feature>
<feature type="compositionally biased region" description="Acidic residues" evidence="5">
    <location>
        <begin position="364"/>
        <end position="383"/>
    </location>
</feature>
<sequence length="409" mass="45280">MQLINTNVYDQKMQQKQMDMEETAKQKQRLRNEQEKNKVIRHVHGTTTAQPNSAAAATPRDIVINDLKFRVSTDGSKLIRVFGESPDRFGLPGYTLNEADGSNKDAQSTPKQAKVAGVTFHRSKHGNLYRAGLVKSSMRYSAKPHLGTIRSLTDRDRKTKPAKSVKLCPKFTSTGTRSSITSLASRRLTGRHETNPLLNTVGRPDGQSLTLNAGICPLGPRCRFTHDVSRIAICPHFLRHGECAAGDECNLSHDLTPERVPWCIHFIRGHCTKEDCRFLHVRPSSTAPVCGPFATMGYCEKGAECQGRHVNECPDYANTGVCRKRDCRLPHVDSVANKRRAEAVKVGDSQGSPNAIANDASDLSSDEDDYQEIDSDDVDSDDLDEEDVIMTGSGLQSHELSQQQDFISF</sequence>
<keyword evidence="8" id="KW-1185">Reference proteome</keyword>
<evidence type="ECO:0000259" key="6">
    <source>
        <dbReference type="PROSITE" id="PS50103"/>
    </source>
</evidence>
<evidence type="ECO:0000256" key="3">
    <source>
        <dbReference type="ARBA" id="ARBA00022833"/>
    </source>
</evidence>
<evidence type="ECO:0000256" key="4">
    <source>
        <dbReference type="PROSITE-ProRule" id="PRU00723"/>
    </source>
</evidence>
<feature type="zinc finger region" description="C3H1-type" evidence="4">
    <location>
        <begin position="284"/>
        <end position="312"/>
    </location>
</feature>
<accession>A0ABR3P477</accession>
<keyword evidence="2 4" id="KW-0863">Zinc-finger</keyword>
<dbReference type="Gene3D" id="4.10.1000.10">
    <property type="entry name" value="Zinc finger, CCCH-type"/>
    <property type="match status" value="2"/>
</dbReference>
<keyword evidence="1 4" id="KW-0479">Metal-binding</keyword>
<feature type="zinc finger region" description="C3H1-type" evidence="4">
    <location>
        <begin position="229"/>
        <end position="256"/>
    </location>
</feature>
<name>A0ABR3P477_9PEZI</name>
<evidence type="ECO:0000313" key="8">
    <source>
        <dbReference type="Proteomes" id="UP001562354"/>
    </source>
</evidence>
<dbReference type="InterPro" id="IPR036855">
    <property type="entry name" value="Znf_CCCH_sf"/>
</dbReference>
<comment type="caution">
    <text evidence="7">The sequence shown here is derived from an EMBL/GenBank/DDBJ whole genome shotgun (WGS) entry which is preliminary data.</text>
</comment>
<dbReference type="PROSITE" id="PS50103">
    <property type="entry name" value="ZF_C3H1"/>
    <property type="match status" value="3"/>
</dbReference>
<feature type="domain" description="C3H1-type" evidence="6">
    <location>
        <begin position="284"/>
        <end position="312"/>
    </location>
</feature>
<evidence type="ECO:0000256" key="5">
    <source>
        <dbReference type="SAM" id="MobiDB-lite"/>
    </source>
</evidence>
<evidence type="ECO:0000313" key="7">
    <source>
        <dbReference type="EMBL" id="KAL1297587.1"/>
    </source>
</evidence>
<proteinExistence type="predicted"/>
<dbReference type="RefSeq" id="XP_069197269.1">
    <property type="nucleotide sequence ID" value="XM_069346058.1"/>
</dbReference>
<feature type="domain" description="C3H1-type" evidence="6">
    <location>
        <begin position="229"/>
        <end position="256"/>
    </location>
</feature>
<dbReference type="GeneID" id="95979848"/>
<dbReference type="InterPro" id="IPR000571">
    <property type="entry name" value="Znf_CCCH"/>
</dbReference>
<dbReference type="EMBL" id="JBFMKM010000014">
    <property type="protein sequence ID" value="KAL1297587.1"/>
    <property type="molecule type" value="Genomic_DNA"/>
</dbReference>
<dbReference type="PANTHER" id="PTHR46156">
    <property type="entry name" value="CCCH ZINGC FINGER"/>
    <property type="match status" value="1"/>
</dbReference>
<feature type="domain" description="C3H1-type" evidence="6">
    <location>
        <begin position="257"/>
        <end position="283"/>
    </location>
</feature>
<evidence type="ECO:0000256" key="2">
    <source>
        <dbReference type="ARBA" id="ARBA00022771"/>
    </source>
</evidence>
<feature type="zinc finger region" description="C3H1-type" evidence="4">
    <location>
        <begin position="257"/>
        <end position="283"/>
    </location>
</feature>
<dbReference type="Pfam" id="PF00642">
    <property type="entry name" value="zf-CCCH"/>
    <property type="match status" value="1"/>
</dbReference>
<dbReference type="SUPFAM" id="SSF90229">
    <property type="entry name" value="CCCH zinc finger"/>
    <property type="match status" value="2"/>
</dbReference>
<organism evidence="7 8">
    <name type="scientific">Neodothiora populina</name>
    <dbReference type="NCBI Taxonomy" id="2781224"/>
    <lineage>
        <taxon>Eukaryota</taxon>
        <taxon>Fungi</taxon>
        <taxon>Dikarya</taxon>
        <taxon>Ascomycota</taxon>
        <taxon>Pezizomycotina</taxon>
        <taxon>Dothideomycetes</taxon>
        <taxon>Dothideomycetidae</taxon>
        <taxon>Dothideales</taxon>
        <taxon>Dothioraceae</taxon>
        <taxon>Neodothiora</taxon>
    </lineage>
</organism>
<dbReference type="Proteomes" id="UP001562354">
    <property type="component" value="Unassembled WGS sequence"/>
</dbReference>
<keyword evidence="3 4" id="KW-0862">Zinc</keyword>
<dbReference type="SMART" id="SM00356">
    <property type="entry name" value="ZnF_C3H1"/>
    <property type="match status" value="5"/>
</dbReference>
<gene>
    <name evidence="7" type="ORF">AAFC00_006149</name>
</gene>
<reference evidence="7 8" key="1">
    <citation type="submission" date="2024-07" db="EMBL/GenBank/DDBJ databases">
        <title>Draft sequence of the Neodothiora populina.</title>
        <authorList>
            <person name="Drown D.D."/>
            <person name="Schuette U.S."/>
            <person name="Buechlein A.B."/>
            <person name="Rusch D.R."/>
            <person name="Winton L.W."/>
            <person name="Adams G.A."/>
        </authorList>
    </citation>
    <scope>NUCLEOTIDE SEQUENCE [LARGE SCALE GENOMIC DNA]</scope>
    <source>
        <strain evidence="7 8">CPC 39397</strain>
    </source>
</reference>
<dbReference type="PANTHER" id="PTHR46156:SF1">
    <property type="entry name" value="ZINC FINGER CCCH DOMAIN-CONTAINING PROTEIN 3"/>
    <property type="match status" value="1"/>
</dbReference>